<evidence type="ECO:0000256" key="4">
    <source>
        <dbReference type="NCBIfam" id="TIGR00652"/>
    </source>
</evidence>
<dbReference type="EMBL" id="FOLQ01000001">
    <property type="protein sequence ID" value="SFC39073.1"/>
    <property type="molecule type" value="Genomic_DNA"/>
</dbReference>
<keyword evidence="3" id="KW-0457">Lysine biosynthesis</keyword>
<gene>
    <name evidence="3" type="primary">dapF</name>
    <name evidence="5" type="ORF">SAMN05216167_1011007</name>
</gene>
<feature type="site" description="Could be important to modulate the pK values of the two catalytic cysteine residues" evidence="3">
    <location>
        <position position="139"/>
    </location>
</feature>
<feature type="active site" description="Proton acceptor" evidence="3">
    <location>
        <position position="199"/>
    </location>
</feature>
<organism evidence="5 6">
    <name type="scientific">Spirosoma endophyticum</name>
    <dbReference type="NCBI Taxonomy" id="662367"/>
    <lineage>
        <taxon>Bacteria</taxon>
        <taxon>Pseudomonadati</taxon>
        <taxon>Bacteroidota</taxon>
        <taxon>Cytophagia</taxon>
        <taxon>Cytophagales</taxon>
        <taxon>Cytophagaceae</taxon>
        <taxon>Spirosoma</taxon>
    </lineage>
</organism>
<dbReference type="AlphaFoldDB" id="A0A1I1IZI9"/>
<dbReference type="GO" id="GO:0005829">
    <property type="term" value="C:cytosol"/>
    <property type="evidence" value="ECO:0007669"/>
    <property type="project" value="TreeGrafter"/>
</dbReference>
<evidence type="ECO:0000313" key="6">
    <source>
        <dbReference type="Proteomes" id="UP000198598"/>
    </source>
</evidence>
<dbReference type="NCBIfam" id="TIGR00652">
    <property type="entry name" value="DapF"/>
    <property type="match status" value="1"/>
</dbReference>
<keyword evidence="2 3" id="KW-0413">Isomerase</keyword>
<feature type="site" description="Could be important to modulate the pK values of the two catalytic cysteine residues" evidence="3">
    <location>
        <position position="189"/>
    </location>
</feature>
<feature type="binding site" evidence="3">
    <location>
        <begin position="76"/>
        <end position="77"/>
    </location>
    <ligand>
        <name>substrate</name>
    </ligand>
</feature>
<dbReference type="EC" id="5.1.1.7" evidence="3 4"/>
<dbReference type="Pfam" id="PF01678">
    <property type="entry name" value="DAP_epimerase"/>
    <property type="match status" value="2"/>
</dbReference>
<feature type="binding site" evidence="3">
    <location>
        <begin position="189"/>
        <end position="190"/>
    </location>
    <ligand>
        <name>substrate</name>
    </ligand>
</feature>
<comment type="catalytic activity">
    <reaction evidence="3">
        <text>(2S,6S)-2,6-diaminopimelate = meso-2,6-diaminopimelate</text>
        <dbReference type="Rhea" id="RHEA:15393"/>
        <dbReference type="ChEBI" id="CHEBI:57609"/>
        <dbReference type="ChEBI" id="CHEBI:57791"/>
        <dbReference type="EC" id="5.1.1.7"/>
    </reaction>
</comment>
<proteinExistence type="inferred from homology"/>
<feature type="active site" description="Proton donor" evidence="3">
    <location>
        <position position="75"/>
    </location>
</feature>
<accession>A0A1I1IZI9</accession>
<keyword evidence="3" id="KW-0028">Amino-acid biosynthesis</keyword>
<dbReference type="PANTHER" id="PTHR31689">
    <property type="entry name" value="DIAMINOPIMELATE EPIMERASE, CHLOROPLASTIC"/>
    <property type="match status" value="1"/>
</dbReference>
<dbReference type="HAMAP" id="MF_00197">
    <property type="entry name" value="DAP_epimerase"/>
    <property type="match status" value="1"/>
</dbReference>
<dbReference type="InterPro" id="IPR001653">
    <property type="entry name" value="DAP_epimerase_DapF"/>
</dbReference>
<dbReference type="GO" id="GO:0009089">
    <property type="term" value="P:lysine biosynthetic process via diaminopimelate"/>
    <property type="evidence" value="ECO:0007669"/>
    <property type="project" value="UniProtKB-UniRule"/>
</dbReference>
<name>A0A1I1IZI9_9BACT</name>
<feature type="binding site" evidence="3">
    <location>
        <position position="66"/>
    </location>
    <ligand>
        <name>substrate</name>
    </ligand>
</feature>
<dbReference type="STRING" id="662367.SAMN05216167_1011007"/>
<protein>
    <recommendedName>
        <fullName evidence="3 4">Diaminopimelate epimerase</fullName>
        <shortName evidence="3">DAP epimerase</shortName>
        <ecNumber evidence="3 4">5.1.1.7</ecNumber>
    </recommendedName>
    <alternativeName>
        <fullName evidence="3">PLP-independent amino acid racemase</fullName>
    </alternativeName>
</protein>
<comment type="similarity">
    <text evidence="1 3">Belongs to the diaminopimelate epimerase family.</text>
</comment>
<evidence type="ECO:0000256" key="2">
    <source>
        <dbReference type="ARBA" id="ARBA00023235"/>
    </source>
</evidence>
<comment type="subcellular location">
    <subcellularLocation>
        <location evidence="3">Cytoplasm</location>
    </subcellularLocation>
</comment>
<evidence type="ECO:0000313" key="5">
    <source>
        <dbReference type="EMBL" id="SFC39073.1"/>
    </source>
</evidence>
<dbReference type="GO" id="GO:0008837">
    <property type="term" value="F:diaminopimelate epimerase activity"/>
    <property type="evidence" value="ECO:0007669"/>
    <property type="project" value="UniProtKB-UniRule"/>
</dbReference>
<evidence type="ECO:0000256" key="3">
    <source>
        <dbReference type="HAMAP-Rule" id="MF_00197"/>
    </source>
</evidence>
<comment type="function">
    <text evidence="3">Catalyzes the stereoinversion of LL-2,6-diaminopimelate (L,L-DAP) to meso-diaminopimelate (meso-DAP), a precursor of L-lysine and an essential component of the bacterial peptidoglycan.</text>
</comment>
<dbReference type="Gene3D" id="3.10.310.10">
    <property type="entry name" value="Diaminopimelate Epimerase, Chain A, domain 1"/>
    <property type="match status" value="2"/>
</dbReference>
<comment type="caution">
    <text evidence="3">Lacks conserved residue(s) required for the propagation of feature annotation.</text>
</comment>
<dbReference type="PANTHER" id="PTHR31689:SF0">
    <property type="entry name" value="DIAMINOPIMELATE EPIMERASE"/>
    <property type="match status" value="1"/>
</dbReference>
<evidence type="ECO:0000256" key="1">
    <source>
        <dbReference type="ARBA" id="ARBA00010219"/>
    </source>
</evidence>
<sequence>MTTLNFFKYQGTGNDFVLIDDRNETFPASDQALIERLCHRRFGIGADGLILLQNDPNYDFRMVYFNADGAVGSMCGNGGRCIVRFAHDLGLIDRETRFLAADGEHMAVVGEETISLKMGDVASIDDRDGLTFLNTGSPHVVKFSDDLESLDVVGEGRTIRYSEPFQPGGTNVNFVQVIDDQTVFVRTYERGVEDETYSCGTGVTAVALVAHRQLRMSSPVSIQTIGGNLRVSFEPQPGGQFHTIYLIGPAQRVFAGTITV</sequence>
<reference evidence="5 6" key="1">
    <citation type="submission" date="2016-10" db="EMBL/GenBank/DDBJ databases">
        <authorList>
            <person name="de Groot N.N."/>
        </authorList>
    </citation>
    <scope>NUCLEOTIDE SEQUENCE [LARGE SCALE GENOMIC DNA]</scope>
    <source>
        <strain evidence="5 6">DSM 26130</strain>
    </source>
</reference>
<dbReference type="UniPathway" id="UPA00034">
    <property type="reaction ID" value="UER00025"/>
</dbReference>
<feature type="binding site" evidence="3">
    <location>
        <position position="171"/>
    </location>
    <ligand>
        <name>substrate</name>
    </ligand>
</feature>
<comment type="subunit">
    <text evidence="3">Homodimer.</text>
</comment>
<feature type="binding site" evidence="3">
    <location>
        <position position="14"/>
    </location>
    <ligand>
        <name>substrate</name>
    </ligand>
</feature>
<dbReference type="Proteomes" id="UP000198598">
    <property type="component" value="Unassembled WGS sequence"/>
</dbReference>
<keyword evidence="3" id="KW-0963">Cytoplasm</keyword>
<comment type="pathway">
    <text evidence="3">Amino-acid biosynthesis; L-lysine biosynthesis via DAP pathway; DL-2,6-diaminopimelate from LL-2,6-diaminopimelate: step 1/1.</text>
</comment>
<dbReference type="SUPFAM" id="SSF54506">
    <property type="entry name" value="Diaminopimelate epimerase-like"/>
    <property type="match status" value="2"/>
</dbReference>
<feature type="binding site" evidence="3">
    <location>
        <begin position="200"/>
        <end position="201"/>
    </location>
    <ligand>
        <name>substrate</name>
    </ligand>
</feature>
<keyword evidence="6" id="KW-1185">Reference proteome</keyword>